<accession>A0AAW1G878</accession>
<dbReference type="AlphaFoldDB" id="A0AAW1G878"/>
<reference evidence="1 2" key="1">
    <citation type="journal article" date="2024" name="Genome Biol. Evol.">
        <title>Chromosome-level genome assembly of the viviparous eelpout Zoarces viviparus.</title>
        <authorList>
            <person name="Fuhrmann N."/>
            <person name="Brasseur M.V."/>
            <person name="Bakowski C.E."/>
            <person name="Podsiadlowski L."/>
            <person name="Prost S."/>
            <person name="Krehenwinkel H."/>
            <person name="Mayer C."/>
        </authorList>
    </citation>
    <scope>NUCLEOTIDE SEQUENCE [LARGE SCALE GENOMIC DNA]</scope>
    <source>
        <strain evidence="1">NO-MEL_2022_Ind0_liver</strain>
    </source>
</reference>
<proteinExistence type="predicted"/>
<keyword evidence="2" id="KW-1185">Reference proteome</keyword>
<evidence type="ECO:0000313" key="1">
    <source>
        <dbReference type="EMBL" id="KAK9543059.1"/>
    </source>
</evidence>
<dbReference type="Proteomes" id="UP001488805">
    <property type="component" value="Unassembled WGS sequence"/>
</dbReference>
<gene>
    <name evidence="1" type="ORF">VZT92_000871</name>
</gene>
<protein>
    <submittedName>
        <fullName evidence="1">Uncharacterized protein</fullName>
    </submittedName>
</protein>
<organism evidence="1 2">
    <name type="scientific">Zoarces viviparus</name>
    <name type="common">Viviparous eelpout</name>
    <name type="synonym">Blennius viviparus</name>
    <dbReference type="NCBI Taxonomy" id="48416"/>
    <lineage>
        <taxon>Eukaryota</taxon>
        <taxon>Metazoa</taxon>
        <taxon>Chordata</taxon>
        <taxon>Craniata</taxon>
        <taxon>Vertebrata</taxon>
        <taxon>Euteleostomi</taxon>
        <taxon>Actinopterygii</taxon>
        <taxon>Neopterygii</taxon>
        <taxon>Teleostei</taxon>
        <taxon>Neoteleostei</taxon>
        <taxon>Acanthomorphata</taxon>
        <taxon>Eupercaria</taxon>
        <taxon>Perciformes</taxon>
        <taxon>Cottioidei</taxon>
        <taxon>Zoarcales</taxon>
        <taxon>Zoarcidae</taxon>
        <taxon>Zoarcinae</taxon>
        <taxon>Zoarces</taxon>
    </lineage>
</organism>
<evidence type="ECO:0000313" key="2">
    <source>
        <dbReference type="Proteomes" id="UP001488805"/>
    </source>
</evidence>
<name>A0AAW1G878_ZOAVI</name>
<comment type="caution">
    <text evidence="1">The sequence shown here is derived from an EMBL/GenBank/DDBJ whole genome shotgun (WGS) entry which is preliminary data.</text>
</comment>
<dbReference type="EMBL" id="JBCEZU010000001">
    <property type="protein sequence ID" value="KAK9543059.1"/>
    <property type="molecule type" value="Genomic_DNA"/>
</dbReference>
<sequence length="125" mass="13372">MTMINSGGRTPCFRNITLAGDIQIIPTPASRNEHGDIQNMKNGSATQPERFLPARVQLAPLSGLQVGPPRSISLEDPFILSSYCTPATITPQPCHASHIGVALAKWRLLSVPVMSDGLKKLGRGS</sequence>